<name>A0A6S7K009_PARCT</name>
<sequence>MILEELFGSFVSVVSSVIIKTPAITRENLKRDYTLIFEENPERDEVYDGLIHREYEQETPTALPYYEEDVSVLVQANEQPQRNFCESFLRSFKANVGLIIVAVFILGLLTIGVVLVDLITTNACIEWVLHKNLTIPRNVEILQTVGGCATFLPLFAAFPLVIGSFAWSYRIYVADKLAATIGGYNKY</sequence>
<protein>
    <submittedName>
        <fullName evidence="1">Uncharacterized protein</fullName>
    </submittedName>
</protein>
<comment type="caution">
    <text evidence="1">The sequence shown here is derived from an EMBL/GenBank/DDBJ whole genome shotgun (WGS) entry which is preliminary data.</text>
</comment>
<organism evidence="1 2">
    <name type="scientific">Paramuricea clavata</name>
    <name type="common">Red gorgonian</name>
    <name type="synonym">Violescent sea-whip</name>
    <dbReference type="NCBI Taxonomy" id="317549"/>
    <lineage>
        <taxon>Eukaryota</taxon>
        <taxon>Metazoa</taxon>
        <taxon>Cnidaria</taxon>
        <taxon>Anthozoa</taxon>
        <taxon>Octocorallia</taxon>
        <taxon>Malacalcyonacea</taxon>
        <taxon>Plexauridae</taxon>
        <taxon>Paramuricea</taxon>
    </lineage>
</organism>
<keyword evidence="2" id="KW-1185">Reference proteome</keyword>
<feature type="non-terminal residue" evidence="1">
    <location>
        <position position="187"/>
    </location>
</feature>
<evidence type="ECO:0000313" key="1">
    <source>
        <dbReference type="EMBL" id="CAB4038646.1"/>
    </source>
</evidence>
<reference evidence="1" key="1">
    <citation type="submission" date="2020-04" db="EMBL/GenBank/DDBJ databases">
        <authorList>
            <person name="Alioto T."/>
            <person name="Alioto T."/>
            <person name="Gomez Garrido J."/>
        </authorList>
    </citation>
    <scope>NUCLEOTIDE SEQUENCE</scope>
    <source>
        <strain evidence="1">A484AB</strain>
    </source>
</reference>
<gene>
    <name evidence="1" type="ORF">PACLA_8A019728</name>
</gene>
<evidence type="ECO:0000313" key="2">
    <source>
        <dbReference type="Proteomes" id="UP001152795"/>
    </source>
</evidence>
<dbReference type="EMBL" id="CACRXK020024428">
    <property type="protein sequence ID" value="CAB4038646.1"/>
    <property type="molecule type" value="Genomic_DNA"/>
</dbReference>
<accession>A0A6S7K009</accession>
<proteinExistence type="predicted"/>
<dbReference type="AlphaFoldDB" id="A0A6S7K009"/>
<dbReference type="Proteomes" id="UP001152795">
    <property type="component" value="Unassembled WGS sequence"/>
</dbReference>